<keyword evidence="1" id="KW-0812">Transmembrane</keyword>
<accession>A0A1X7NW73</accession>
<reference evidence="3" key="1">
    <citation type="submission" date="2017-04" db="EMBL/GenBank/DDBJ databases">
        <authorList>
            <person name="Varghese N."/>
            <person name="Submissions S."/>
        </authorList>
    </citation>
    <scope>NUCLEOTIDE SEQUENCE [LARGE SCALE GENOMIC DNA]</scope>
    <source>
        <strain evidence="3">B5P</strain>
    </source>
</reference>
<keyword evidence="3" id="KW-1185">Reference proteome</keyword>
<organism evidence="2 3">
    <name type="scientific">Mesorhizobium australicum</name>
    <dbReference type="NCBI Taxonomy" id="536018"/>
    <lineage>
        <taxon>Bacteria</taxon>
        <taxon>Pseudomonadati</taxon>
        <taxon>Pseudomonadota</taxon>
        <taxon>Alphaproteobacteria</taxon>
        <taxon>Hyphomicrobiales</taxon>
        <taxon>Phyllobacteriaceae</taxon>
        <taxon>Mesorhizobium</taxon>
    </lineage>
</organism>
<dbReference type="RefSeq" id="WP_176247510.1">
    <property type="nucleotide sequence ID" value="NZ_FXBL01000004.1"/>
</dbReference>
<keyword evidence="1" id="KW-1133">Transmembrane helix</keyword>
<keyword evidence="1" id="KW-0472">Membrane</keyword>
<evidence type="ECO:0000313" key="2">
    <source>
        <dbReference type="EMBL" id="SMH41925.1"/>
    </source>
</evidence>
<evidence type="ECO:0000313" key="3">
    <source>
        <dbReference type="Proteomes" id="UP000193083"/>
    </source>
</evidence>
<dbReference type="Proteomes" id="UP000193083">
    <property type="component" value="Unassembled WGS sequence"/>
</dbReference>
<name>A0A1X7NW73_9HYPH</name>
<feature type="transmembrane region" description="Helical" evidence="1">
    <location>
        <begin position="6"/>
        <end position="25"/>
    </location>
</feature>
<dbReference type="EMBL" id="FXBL01000004">
    <property type="protein sequence ID" value="SMH41925.1"/>
    <property type="molecule type" value="Genomic_DNA"/>
</dbReference>
<evidence type="ECO:0000256" key="1">
    <source>
        <dbReference type="SAM" id="Phobius"/>
    </source>
</evidence>
<dbReference type="AlphaFoldDB" id="A0A1X7NW73"/>
<sequence>MKTNNLYLIIGVLAAVVVVLGIYVWREQSKPEGVEIKVDQNGLSIQKN</sequence>
<proteinExistence type="predicted"/>
<protein>
    <submittedName>
        <fullName evidence="2">Uncharacterized protein</fullName>
    </submittedName>
</protein>
<gene>
    <name evidence="2" type="ORF">SAMN02982922_2657</name>
</gene>